<evidence type="ECO:0000256" key="4">
    <source>
        <dbReference type="ARBA" id="ARBA00023211"/>
    </source>
</evidence>
<evidence type="ECO:0000256" key="1">
    <source>
        <dbReference type="ARBA" id="ARBA00006773"/>
    </source>
</evidence>
<dbReference type="InterPro" id="IPR006680">
    <property type="entry name" value="Amidohydro-rel"/>
</dbReference>
<dbReference type="InterPro" id="IPR011059">
    <property type="entry name" value="Metal-dep_hydrolase_composite"/>
</dbReference>
<sequence length="577" mass="62393">MAERFDLILTNLQYVNLFTKEIYPAEIAIRNGKIAQITQPGEPPLTGENHYDAQGKFALPGLIDTHLHIESSLMGPKGFCGTVLPHGTTTVFADPHEIANVMGLDGMRYMLRESEGLPMEILFLAPSCVPSVVGLETSQTIFDAPEIANLLSEKRMAGLGEVMDYPGVIKRDSRMQRILAAARASGKFIQGHAPGLRGQQLADYLAAGVESDHETHAPDEALEKLRAGMVLECRNASNCRDLEALAPVIIRLGYPENVTFCTDDCAPGDLLKNGHMDYAVRTAIRAGLDPIEAFKIATVNAARLGRLHDRGSLRPGYRADILLLHDLESVSVDEVFVNGKLAALGGCLCEPLPQTTSLPENTVKLQKPITQADFCIRAEGKTHVRLHTICYDLDDRFVTKLGTRLFPVEDGAAQVGQQPDFALFAVLERHGINGNRAIAPVRGVGLKEGAVATTISHDSHNLFVLGRTPEEMLLAAQTVINAKGGVCCVRGGQVTALLELPIAGLMSDAPAELLAQKSEQLQNTLREMGILGDAPLMILGSFALAVIPEVRLTDVGLVDTVNQKKIPLFVEEDETDV</sequence>
<feature type="domain" description="Amidohydrolase-related" evidence="7">
    <location>
        <begin position="58"/>
        <end position="341"/>
    </location>
</feature>
<dbReference type="AlphaFoldDB" id="A0A845RGI8"/>
<evidence type="ECO:0000313" key="10">
    <source>
        <dbReference type="Proteomes" id="UP000446348"/>
    </source>
</evidence>
<dbReference type="GO" id="GO:0006146">
    <property type="term" value="P:adenine catabolic process"/>
    <property type="evidence" value="ECO:0007669"/>
    <property type="project" value="InterPro"/>
</dbReference>
<reference evidence="9 10" key="1">
    <citation type="submission" date="2018-08" db="EMBL/GenBank/DDBJ databases">
        <title>Murine metabolic-syndrome-specific gut microbial biobank.</title>
        <authorList>
            <person name="Liu C."/>
        </authorList>
    </citation>
    <scope>NUCLEOTIDE SEQUENCE [LARGE SCALE GENOMIC DNA]</scope>
    <source>
        <strain evidence="9 10">X69</strain>
    </source>
</reference>
<dbReference type="InterPro" id="IPR006679">
    <property type="entry name" value="Adenine_deam"/>
</dbReference>
<dbReference type="CDD" id="cd01295">
    <property type="entry name" value="AdeC"/>
    <property type="match status" value="1"/>
</dbReference>
<dbReference type="InterPro" id="IPR026912">
    <property type="entry name" value="Adenine_deam_C"/>
</dbReference>
<organism evidence="9 10">
    <name type="scientific">Anaerotruncus colihominis</name>
    <dbReference type="NCBI Taxonomy" id="169435"/>
    <lineage>
        <taxon>Bacteria</taxon>
        <taxon>Bacillati</taxon>
        <taxon>Bacillota</taxon>
        <taxon>Clostridia</taxon>
        <taxon>Eubacteriales</taxon>
        <taxon>Oscillospiraceae</taxon>
        <taxon>Anaerotruncus</taxon>
    </lineage>
</organism>
<protein>
    <recommendedName>
        <fullName evidence="2 6">Adenine deaminase</fullName>
        <shortName evidence="6">Adenase</shortName>
        <shortName evidence="6">Adenine aminase</shortName>
        <ecNumber evidence="2 6">3.5.4.2</ecNumber>
    </recommendedName>
</protein>
<comment type="caution">
    <text evidence="9">The sequence shown here is derived from an EMBL/GenBank/DDBJ whole genome shotgun (WGS) entry which is preliminary data.</text>
</comment>
<dbReference type="OrthoDB" id="9775607at2"/>
<dbReference type="Gene3D" id="3.20.20.140">
    <property type="entry name" value="Metal-dependent hydrolases"/>
    <property type="match status" value="1"/>
</dbReference>
<evidence type="ECO:0000256" key="3">
    <source>
        <dbReference type="ARBA" id="ARBA00022801"/>
    </source>
</evidence>
<dbReference type="Pfam" id="PF01979">
    <property type="entry name" value="Amidohydro_1"/>
    <property type="match status" value="1"/>
</dbReference>
<dbReference type="SUPFAM" id="SSF51556">
    <property type="entry name" value="Metallo-dependent hydrolases"/>
    <property type="match status" value="1"/>
</dbReference>
<proteinExistence type="inferred from homology"/>
<dbReference type="Proteomes" id="UP000446348">
    <property type="component" value="Unassembled WGS sequence"/>
</dbReference>
<keyword evidence="3 6" id="KW-0378">Hydrolase</keyword>
<gene>
    <name evidence="6 9" type="primary">ade</name>
    <name evidence="9" type="ORF">D3Z39_04195</name>
</gene>
<dbReference type="EMBL" id="QXWZ01000005">
    <property type="protein sequence ID" value="NBI78078.1"/>
    <property type="molecule type" value="Genomic_DNA"/>
</dbReference>
<dbReference type="Gene3D" id="2.30.40.10">
    <property type="entry name" value="Urease, subunit C, domain 1"/>
    <property type="match status" value="1"/>
</dbReference>
<comment type="catalytic activity">
    <reaction evidence="5 6">
        <text>adenine + H2O + H(+) = hypoxanthine + NH4(+)</text>
        <dbReference type="Rhea" id="RHEA:23688"/>
        <dbReference type="ChEBI" id="CHEBI:15377"/>
        <dbReference type="ChEBI" id="CHEBI:15378"/>
        <dbReference type="ChEBI" id="CHEBI:16708"/>
        <dbReference type="ChEBI" id="CHEBI:17368"/>
        <dbReference type="ChEBI" id="CHEBI:28938"/>
        <dbReference type="EC" id="3.5.4.2"/>
    </reaction>
</comment>
<dbReference type="PANTHER" id="PTHR11113">
    <property type="entry name" value="N-ACETYLGLUCOSAMINE-6-PHOSPHATE DEACETYLASE"/>
    <property type="match status" value="1"/>
</dbReference>
<comment type="similarity">
    <text evidence="1 6">Belongs to the metallo-dependent hydrolases superfamily. Adenine deaminase family.</text>
</comment>
<evidence type="ECO:0000313" key="9">
    <source>
        <dbReference type="EMBL" id="NBI78078.1"/>
    </source>
</evidence>
<accession>A0A845RGI8</accession>
<evidence type="ECO:0000259" key="7">
    <source>
        <dbReference type="Pfam" id="PF01979"/>
    </source>
</evidence>
<evidence type="ECO:0000256" key="6">
    <source>
        <dbReference type="HAMAP-Rule" id="MF_01518"/>
    </source>
</evidence>
<dbReference type="HAMAP" id="MF_01518">
    <property type="entry name" value="Adenine_deamin"/>
    <property type="match status" value="1"/>
</dbReference>
<feature type="domain" description="Adenine deaminase C-terminal" evidence="8">
    <location>
        <begin position="398"/>
        <end position="563"/>
    </location>
</feature>
<dbReference type="SUPFAM" id="SSF51338">
    <property type="entry name" value="Composite domain of metallo-dependent hydrolases"/>
    <property type="match status" value="1"/>
</dbReference>
<comment type="cofactor">
    <cofactor evidence="6">
        <name>Mn(2+)</name>
        <dbReference type="ChEBI" id="CHEBI:29035"/>
    </cofactor>
</comment>
<dbReference type="RefSeq" id="WP_160208949.1">
    <property type="nucleotide sequence ID" value="NZ_QXWZ01000005.1"/>
</dbReference>
<evidence type="ECO:0000256" key="5">
    <source>
        <dbReference type="ARBA" id="ARBA00047720"/>
    </source>
</evidence>
<keyword evidence="4 6" id="KW-0464">Manganese</keyword>
<dbReference type="NCBIfam" id="TIGR01178">
    <property type="entry name" value="ade"/>
    <property type="match status" value="1"/>
</dbReference>
<dbReference type="EC" id="3.5.4.2" evidence="2 6"/>
<dbReference type="InterPro" id="IPR032466">
    <property type="entry name" value="Metal_Hydrolase"/>
</dbReference>
<dbReference type="GO" id="GO:0000034">
    <property type="term" value="F:adenine deaminase activity"/>
    <property type="evidence" value="ECO:0007669"/>
    <property type="project" value="UniProtKB-UniRule"/>
</dbReference>
<evidence type="ECO:0000259" key="8">
    <source>
        <dbReference type="Pfam" id="PF13382"/>
    </source>
</evidence>
<dbReference type="PANTHER" id="PTHR11113:SF2">
    <property type="entry name" value="ADENINE DEAMINASE"/>
    <property type="match status" value="1"/>
</dbReference>
<name>A0A845RGI8_9FIRM</name>
<evidence type="ECO:0000256" key="2">
    <source>
        <dbReference type="ARBA" id="ARBA00012782"/>
    </source>
</evidence>
<dbReference type="Pfam" id="PF13382">
    <property type="entry name" value="Adenine_deam_C"/>
    <property type="match status" value="1"/>
</dbReference>